<feature type="domain" description="NADH-quinone oxidoreductase subunit D" evidence="3">
    <location>
        <begin position="132"/>
        <end position="402"/>
    </location>
</feature>
<dbReference type="PANTHER" id="PTHR11993">
    <property type="entry name" value="NADH-UBIQUINONE OXIDOREDUCTASE 49 KDA SUBUNIT"/>
    <property type="match status" value="1"/>
</dbReference>
<dbReference type="EC" id="7.1.1.-" evidence="2"/>
<comment type="caution">
    <text evidence="4">The sequence shown here is derived from an EMBL/GenBank/DDBJ whole genome shotgun (WGS) entry which is preliminary data.</text>
</comment>
<reference evidence="5" key="1">
    <citation type="journal article" date="2017" name="Appl. Environ. Microbiol.">
        <title>Genomic Analysis of Calderihabitans maritimus KKC1, a Thermophilic, Hydrogenogenic, Carboxydotrophic Bacterium Isolated from Marine Sediment.</title>
        <authorList>
            <person name="Omae K."/>
            <person name="Yoneda Y."/>
            <person name="Fukuyama Y."/>
            <person name="Yoshida T."/>
            <person name="Sako Y."/>
        </authorList>
    </citation>
    <scope>NUCLEOTIDE SEQUENCE [LARGE SCALE GENOMIC DNA]</scope>
    <source>
        <strain evidence="5">KKC1</strain>
    </source>
</reference>
<keyword evidence="5" id="KW-1185">Reference proteome</keyword>
<comment type="subunit">
    <text evidence="2">NDH-1 is composed of 14 different subunits. Subunits NuoB, C, D, E, F, and G constitute the peripheral sector of the complex.</text>
</comment>
<dbReference type="Proteomes" id="UP000197032">
    <property type="component" value="Unassembled WGS sequence"/>
</dbReference>
<comment type="subcellular location">
    <subcellularLocation>
        <location evidence="2">Cell membrane</location>
        <topology evidence="2">Peripheral membrane protein</topology>
        <orientation evidence="2">Cytoplasmic side</orientation>
    </subcellularLocation>
</comment>
<dbReference type="Pfam" id="PF00346">
    <property type="entry name" value="Complex1_49kDa"/>
    <property type="match status" value="1"/>
</dbReference>
<dbReference type="GO" id="GO:0048038">
    <property type="term" value="F:quinone binding"/>
    <property type="evidence" value="ECO:0007669"/>
    <property type="project" value="UniProtKB-KW"/>
</dbReference>
<dbReference type="InterPro" id="IPR022885">
    <property type="entry name" value="NDH1_su_D/H"/>
</dbReference>
<sequence>MEEKVPMESIPKPTNTEEICLNLGPQHPSTHGVMKFELTLEGERVVKCVPVIGQLHRGLEKMAEGMLYSQFIPMTDRLDYLAGACNNLGYVLAVETLMGVEAPERAKYIRVIISELQRIASHLVAVGTMALDLGAWTVMLYSFREREMILDIFEMYCGARMTLNCFRVGGTPYDLTPEIIQKIEDFLKVFPSRLDDYEALLNKNPIWLTRTRDIGVISAEDAIAYGLSGPNLRASGVEWDIRKAYPYEIYDRVEFDIPTGSRGDVYDRYWVRMEEMRQSCRIIRQALDQMPEGPIMVDIPGVSLADKAQFPTNFPAVVRHFELLVKGFQPPKREIYVGVENPKGELGFYLVSDGTGRPYRLKIRAPSFVSAQILPKVMKGTLLADVVSILASFDPVMGEIDR</sequence>
<dbReference type="Gene3D" id="1.10.645.10">
    <property type="entry name" value="Cytochrome-c3 Hydrogenase, chain B"/>
    <property type="match status" value="1"/>
</dbReference>
<keyword evidence="2" id="KW-0813">Transport</keyword>
<evidence type="ECO:0000313" key="4">
    <source>
        <dbReference type="EMBL" id="GAW94174.1"/>
    </source>
</evidence>
<protein>
    <recommendedName>
        <fullName evidence="2">NADH-quinone oxidoreductase subunit D</fullName>
        <ecNumber evidence="2">7.1.1.-</ecNumber>
    </recommendedName>
    <alternativeName>
        <fullName evidence="2">NADH dehydrogenase I subunit D</fullName>
    </alternativeName>
    <alternativeName>
        <fullName evidence="2">NDH-1 subunit D</fullName>
    </alternativeName>
</protein>
<dbReference type="GO" id="GO:0050136">
    <property type="term" value="F:NADH dehydrogenase (quinone) (non-electrogenic) activity"/>
    <property type="evidence" value="ECO:0007669"/>
    <property type="project" value="UniProtKB-UniRule"/>
</dbReference>
<gene>
    <name evidence="2" type="primary">nuoD</name>
    <name evidence="4" type="ORF">KKC1_32870</name>
</gene>
<keyword evidence="2" id="KW-0472">Membrane</keyword>
<dbReference type="AlphaFoldDB" id="A0A1Z5HXD3"/>
<keyword evidence="2" id="KW-1003">Cell membrane</keyword>
<dbReference type="InterPro" id="IPR001135">
    <property type="entry name" value="NADH_Q_OxRdtase_suD"/>
</dbReference>
<evidence type="ECO:0000259" key="3">
    <source>
        <dbReference type="Pfam" id="PF00346"/>
    </source>
</evidence>
<evidence type="ECO:0000313" key="5">
    <source>
        <dbReference type="Proteomes" id="UP000197032"/>
    </source>
</evidence>
<accession>A0A1Z5HXD3</accession>
<dbReference type="NCBIfam" id="NF004739">
    <property type="entry name" value="PRK06075.1"/>
    <property type="match status" value="1"/>
</dbReference>
<dbReference type="GO" id="GO:0005886">
    <property type="term" value="C:plasma membrane"/>
    <property type="evidence" value="ECO:0007669"/>
    <property type="project" value="UniProtKB-SubCell"/>
</dbReference>
<keyword evidence="1 2" id="KW-0874">Quinone</keyword>
<dbReference type="InterPro" id="IPR029014">
    <property type="entry name" value="NiFe-Hase_large"/>
</dbReference>
<dbReference type="EMBL" id="BDGJ01000198">
    <property type="protein sequence ID" value="GAW94174.1"/>
    <property type="molecule type" value="Genomic_DNA"/>
</dbReference>
<comment type="similarity">
    <text evidence="2">Belongs to the complex I 49 kDa subunit family.</text>
</comment>
<dbReference type="HAMAP" id="MF_01358">
    <property type="entry name" value="NDH1_NuoD"/>
    <property type="match status" value="1"/>
</dbReference>
<dbReference type="GO" id="GO:0051287">
    <property type="term" value="F:NAD binding"/>
    <property type="evidence" value="ECO:0007669"/>
    <property type="project" value="InterPro"/>
</dbReference>
<comment type="function">
    <text evidence="2">NDH-1 shuttles electrons from NADH, via FMN and iron-sulfur (Fe-S) centers, to quinones in the respiratory chain. The immediate electron acceptor for the enzyme in this species is believed to be a menaquinone. Couples the redox reaction to proton translocation (for every two electrons transferred, four hydrogen ions are translocated across the cytoplasmic membrane), and thus conserves the redox energy in a proton gradient.</text>
</comment>
<comment type="catalytic activity">
    <reaction evidence="2">
        <text>a quinone + NADH + 5 H(+)(in) = a quinol + NAD(+) + 4 H(+)(out)</text>
        <dbReference type="Rhea" id="RHEA:57888"/>
        <dbReference type="ChEBI" id="CHEBI:15378"/>
        <dbReference type="ChEBI" id="CHEBI:24646"/>
        <dbReference type="ChEBI" id="CHEBI:57540"/>
        <dbReference type="ChEBI" id="CHEBI:57945"/>
        <dbReference type="ChEBI" id="CHEBI:132124"/>
    </reaction>
</comment>
<evidence type="ECO:0000256" key="1">
    <source>
        <dbReference type="ARBA" id="ARBA00022719"/>
    </source>
</evidence>
<evidence type="ECO:0000256" key="2">
    <source>
        <dbReference type="HAMAP-Rule" id="MF_01358"/>
    </source>
</evidence>
<keyword evidence="2" id="KW-0520">NAD</keyword>
<keyword evidence="2" id="KW-1278">Translocase</keyword>
<dbReference type="PANTHER" id="PTHR11993:SF10">
    <property type="entry name" value="NADH DEHYDROGENASE [UBIQUINONE] IRON-SULFUR PROTEIN 2, MITOCHONDRIAL"/>
    <property type="match status" value="1"/>
</dbReference>
<dbReference type="NCBIfam" id="TIGR01962">
    <property type="entry name" value="NuoD"/>
    <property type="match status" value="1"/>
</dbReference>
<name>A0A1Z5HXD3_9FIRM</name>
<dbReference type="SUPFAM" id="SSF56762">
    <property type="entry name" value="HydB/Nqo4-like"/>
    <property type="match status" value="1"/>
</dbReference>
<proteinExistence type="inferred from homology"/>
<organism evidence="4 5">
    <name type="scientific">Calderihabitans maritimus</name>
    <dbReference type="NCBI Taxonomy" id="1246530"/>
    <lineage>
        <taxon>Bacteria</taxon>
        <taxon>Bacillati</taxon>
        <taxon>Bacillota</taxon>
        <taxon>Clostridia</taxon>
        <taxon>Neomoorellales</taxon>
        <taxon>Calderihabitantaceae</taxon>
        <taxon>Calderihabitans</taxon>
    </lineage>
</organism>